<comment type="catalytic activity">
    <reaction evidence="4">
        <text>N-terminal L-aspartyl-[protein] + L-leucyl-tRNA(Leu) = N-terminal L-leucyl-L-aspartyl-[protein] + tRNA(Leu) + H(+)</text>
        <dbReference type="Rhea" id="RHEA:50420"/>
        <dbReference type="Rhea" id="RHEA-COMP:9613"/>
        <dbReference type="Rhea" id="RHEA-COMP:9622"/>
        <dbReference type="Rhea" id="RHEA-COMP:12669"/>
        <dbReference type="Rhea" id="RHEA-COMP:12674"/>
        <dbReference type="ChEBI" id="CHEBI:15378"/>
        <dbReference type="ChEBI" id="CHEBI:64720"/>
        <dbReference type="ChEBI" id="CHEBI:78442"/>
        <dbReference type="ChEBI" id="CHEBI:78494"/>
        <dbReference type="ChEBI" id="CHEBI:133042"/>
        <dbReference type="EC" id="2.3.2.29"/>
    </reaction>
</comment>
<keyword evidence="1 4" id="KW-0963">Cytoplasm</keyword>
<dbReference type="EMBL" id="VWOJ01000001">
    <property type="protein sequence ID" value="KAA5804840.1"/>
    <property type="molecule type" value="Genomic_DNA"/>
</dbReference>
<comment type="function">
    <text evidence="4">Functions in the N-end rule pathway of protein degradation where it conjugates Leu from its aminoacyl-tRNA to the N-termini of proteins containing an N-terminal aspartate or glutamate.</text>
</comment>
<feature type="domain" description="N-end rule aminoacyl transferase C-terminal" evidence="6">
    <location>
        <begin position="108"/>
        <end position="230"/>
    </location>
</feature>
<comment type="similarity">
    <text evidence="4">Belongs to the R-transferase family. Bpt subfamily.</text>
</comment>
<evidence type="ECO:0000256" key="1">
    <source>
        <dbReference type="ARBA" id="ARBA00022490"/>
    </source>
</evidence>
<dbReference type="InterPro" id="IPR007472">
    <property type="entry name" value="N-end_Aminoacyl_Trfase_C"/>
</dbReference>
<dbReference type="Pfam" id="PF04376">
    <property type="entry name" value="ATE_N"/>
    <property type="match status" value="1"/>
</dbReference>
<keyword evidence="8" id="KW-1185">Reference proteome</keyword>
<evidence type="ECO:0000256" key="4">
    <source>
        <dbReference type="HAMAP-Rule" id="MF_00689"/>
    </source>
</evidence>
<comment type="catalytic activity">
    <reaction evidence="4">
        <text>N-terminal L-glutamyl-[protein] + L-leucyl-tRNA(Leu) = N-terminal L-leucyl-L-glutamyl-[protein] + tRNA(Leu) + H(+)</text>
        <dbReference type="Rhea" id="RHEA:50412"/>
        <dbReference type="Rhea" id="RHEA-COMP:9613"/>
        <dbReference type="Rhea" id="RHEA-COMP:9622"/>
        <dbReference type="Rhea" id="RHEA-COMP:12664"/>
        <dbReference type="Rhea" id="RHEA-COMP:12668"/>
        <dbReference type="ChEBI" id="CHEBI:15378"/>
        <dbReference type="ChEBI" id="CHEBI:64721"/>
        <dbReference type="ChEBI" id="CHEBI:78442"/>
        <dbReference type="ChEBI" id="CHEBI:78494"/>
        <dbReference type="ChEBI" id="CHEBI:133041"/>
        <dbReference type="EC" id="2.3.2.29"/>
    </reaction>
</comment>
<name>A0A5M6ZKI2_9PROT</name>
<dbReference type="GO" id="GO:0005737">
    <property type="term" value="C:cytoplasm"/>
    <property type="evidence" value="ECO:0007669"/>
    <property type="project" value="UniProtKB-SubCell"/>
</dbReference>
<evidence type="ECO:0000256" key="3">
    <source>
        <dbReference type="ARBA" id="ARBA00023315"/>
    </source>
</evidence>
<dbReference type="InterPro" id="IPR016181">
    <property type="entry name" value="Acyl_CoA_acyltransferase"/>
</dbReference>
<dbReference type="InterPro" id="IPR030700">
    <property type="entry name" value="N-end_Aminoacyl_Trfase"/>
</dbReference>
<keyword evidence="2 4" id="KW-0808">Transferase</keyword>
<dbReference type="GO" id="GO:0071596">
    <property type="term" value="P:ubiquitin-dependent protein catabolic process via the N-end rule pathway"/>
    <property type="evidence" value="ECO:0007669"/>
    <property type="project" value="InterPro"/>
</dbReference>
<dbReference type="GO" id="GO:0008914">
    <property type="term" value="F:leucyl-tRNA--protein transferase activity"/>
    <property type="evidence" value="ECO:0007669"/>
    <property type="project" value="UniProtKB-UniRule"/>
</dbReference>
<keyword evidence="3 4" id="KW-0012">Acyltransferase</keyword>
<comment type="subcellular location">
    <subcellularLocation>
        <location evidence="4">Cytoplasm</location>
    </subcellularLocation>
</comment>
<evidence type="ECO:0000259" key="5">
    <source>
        <dbReference type="Pfam" id="PF04376"/>
    </source>
</evidence>
<dbReference type="NCBIfam" id="NF002346">
    <property type="entry name" value="PRK01305.2-3"/>
    <property type="match status" value="1"/>
</dbReference>
<evidence type="ECO:0000313" key="8">
    <source>
        <dbReference type="Proteomes" id="UP000325122"/>
    </source>
</evidence>
<dbReference type="HAMAP" id="MF_00689">
    <property type="entry name" value="Bpt"/>
    <property type="match status" value="1"/>
</dbReference>
<dbReference type="PIRSF" id="PIRSF037208">
    <property type="entry name" value="ATE_pro_prd"/>
    <property type="match status" value="1"/>
</dbReference>
<evidence type="ECO:0000259" key="6">
    <source>
        <dbReference type="Pfam" id="PF04377"/>
    </source>
</evidence>
<accession>A0A5M6ZKI2</accession>
<feature type="domain" description="N-end aminoacyl transferase N-terminal" evidence="5">
    <location>
        <begin position="18"/>
        <end position="88"/>
    </location>
</feature>
<proteinExistence type="inferred from homology"/>
<dbReference type="AlphaFoldDB" id="A0A5M6ZKI2"/>
<dbReference type="NCBIfam" id="NF002343">
    <property type="entry name" value="PRK01305.1-4"/>
    <property type="match status" value="1"/>
</dbReference>
<dbReference type="GO" id="GO:0004057">
    <property type="term" value="F:arginyl-tRNA--protein transferase activity"/>
    <property type="evidence" value="ECO:0007669"/>
    <property type="project" value="InterPro"/>
</dbReference>
<evidence type="ECO:0000256" key="2">
    <source>
        <dbReference type="ARBA" id="ARBA00022679"/>
    </source>
</evidence>
<dbReference type="NCBIfam" id="NF002342">
    <property type="entry name" value="PRK01305.1-3"/>
    <property type="match status" value="1"/>
</dbReference>
<dbReference type="InterPro" id="IPR007471">
    <property type="entry name" value="N-end_Aminoacyl_Trfase_N"/>
</dbReference>
<dbReference type="Proteomes" id="UP000325122">
    <property type="component" value="Unassembled WGS sequence"/>
</dbReference>
<comment type="caution">
    <text evidence="7">The sequence shown here is derived from an EMBL/GenBank/DDBJ whole genome shotgun (WGS) entry which is preliminary data.</text>
</comment>
<dbReference type="PANTHER" id="PTHR21367:SF1">
    <property type="entry name" value="ARGINYL-TRNA--PROTEIN TRANSFERASE 1"/>
    <property type="match status" value="1"/>
</dbReference>
<gene>
    <name evidence="4" type="primary">bpt</name>
    <name evidence="7" type="ORF">F1654_02245</name>
</gene>
<dbReference type="SUPFAM" id="SSF55729">
    <property type="entry name" value="Acyl-CoA N-acyltransferases (Nat)"/>
    <property type="match status" value="1"/>
</dbReference>
<dbReference type="EC" id="2.3.2.29" evidence="4"/>
<dbReference type="RefSeq" id="WP_150021871.1">
    <property type="nucleotide sequence ID" value="NZ_VWOJ01000001.1"/>
</dbReference>
<dbReference type="PANTHER" id="PTHR21367">
    <property type="entry name" value="ARGININE-TRNA-PROTEIN TRANSFERASE 1"/>
    <property type="match status" value="1"/>
</dbReference>
<sequence length="254" mass="28950">MTRPFTTRQLPFFLTAPSPCPYLPGRQERKVFTRVDVLDGPGLNDTLTHAGFRRSQSILYRPACERCAACKSARIPAEAFEPSRNQRRILKRNSDLLRLPRQPEATPEQYALLSRYLEARHSDGDMAGMDFFDFSTMVEEGAARTELVEYRDSAGVLVACALTDRLQDGYSLVYSFFEPGRERDSLGAFIILDHVARAREARLPYVYLGYWVQGSRKMDYKARYHPLEVLEPSGWRMLAESDRLAAPEPMSRAG</sequence>
<reference evidence="7 8" key="1">
    <citation type="submission" date="2019-09" db="EMBL/GenBank/DDBJ databases">
        <authorList>
            <person name="Kevbrin V."/>
            <person name="Grouzdev D.S."/>
        </authorList>
    </citation>
    <scope>NUCLEOTIDE SEQUENCE [LARGE SCALE GENOMIC DNA]</scope>
    <source>
        <strain evidence="7 8">G-192</strain>
    </source>
</reference>
<dbReference type="Pfam" id="PF04377">
    <property type="entry name" value="ATE_C"/>
    <property type="match status" value="1"/>
</dbReference>
<evidence type="ECO:0000313" key="7">
    <source>
        <dbReference type="EMBL" id="KAA5804840.1"/>
    </source>
</evidence>
<dbReference type="InterPro" id="IPR017138">
    <property type="entry name" value="Asp_Glu_LeuTrfase"/>
</dbReference>
<organism evidence="7 8">
    <name type="scientific">Alkalicaulis satelles</name>
    <dbReference type="NCBI Taxonomy" id="2609175"/>
    <lineage>
        <taxon>Bacteria</taxon>
        <taxon>Pseudomonadati</taxon>
        <taxon>Pseudomonadota</taxon>
        <taxon>Alphaproteobacteria</taxon>
        <taxon>Maricaulales</taxon>
        <taxon>Maricaulaceae</taxon>
        <taxon>Alkalicaulis</taxon>
    </lineage>
</organism>
<protein>
    <recommendedName>
        <fullName evidence="4">Aspartate/glutamate leucyltransferase</fullName>
        <ecNumber evidence="4">2.3.2.29</ecNumber>
    </recommendedName>
</protein>